<reference evidence="1 2" key="2">
    <citation type="journal article" date="2003" name="Res. Microbiol.">
        <title>Myoviridae bacteriophages of Pseudomonas aeruginosa: a long and complex evolutionary pathway.</title>
        <authorList>
            <person name="Krylov V.N."/>
            <person name="Pleteneva E.A."/>
            <person name="Bourkalsteva M.V."/>
            <person name="Shaburova O.V."/>
            <person name="Volckaert G."/>
            <person name="Sykilinda N.N."/>
            <person name="Kurochkina L.P."/>
            <person name="Mesyanzhinov V.V."/>
        </authorList>
    </citation>
    <scope>NUCLEOTIDE SEQUENCE [LARGE SCALE GENOMIC DNA]</scope>
</reference>
<dbReference type="RefSeq" id="YP_418061.1">
    <property type="nucleotide sequence ID" value="NC_007623.1"/>
</dbReference>
<organism evidence="1 2">
    <name type="scientific">Pseudomonas phage EL</name>
    <dbReference type="NCBI Taxonomy" id="273133"/>
    <lineage>
        <taxon>Viruses</taxon>
        <taxon>Duplodnaviria</taxon>
        <taxon>Heunggongvirae</taxon>
        <taxon>Uroviricota</taxon>
        <taxon>Caudoviricetes</taxon>
        <taxon>Chimalliviridae</taxon>
        <taxon>Elvirus</taxon>
        <taxon>Elvirus EL</taxon>
    </lineage>
</organism>
<name>Q2Z153_9CAUD</name>
<reference evidence="1 2" key="4">
    <citation type="journal article" date="2005" name="J. Mol. Biol.">
        <title>Genome comparison of Pseudomonas aeruginosa large phages.</title>
        <authorList>
            <person name="Hertveldt K."/>
            <person name="Lavigne R."/>
            <person name="Pleteneva E."/>
            <person name="Sernova N."/>
            <person name="Kurochkina L."/>
            <person name="Korchevskii R."/>
            <person name="Robben J."/>
            <person name="Mesyanzhinov V."/>
            <person name="Krylov V.N."/>
            <person name="Volckaert G."/>
        </authorList>
    </citation>
    <scope>NUCLEOTIDE SEQUENCE</scope>
</reference>
<reference evidence="1 2" key="1">
    <citation type="journal article" date="2002" name="Genetika">
        <title>Phenogenetic characterization of a group of giant Phi KZ-like bacteriophages of Pseudomonas aeruginosa].</title>
        <authorList>
            <person name="Burkal'tseva M.V."/>
            <person name="Krylov V.N."/>
            <person name="Pleteneva E.A."/>
            <person name="Shaburova O.V."/>
            <person name="Krylov S.V."/>
            <person name="Volckaert G."/>
            <person name="Sykilinda N.N."/>
            <person name="Kurochkina L.P."/>
            <person name="Mesyanzhinov V.V."/>
        </authorList>
    </citation>
    <scope>NUCLEOTIDE SEQUENCE [LARGE SCALE GENOMIC DNA]</scope>
</reference>
<dbReference type="OrthoDB" id="16369at10239"/>
<dbReference type="KEGG" id="vg:5176651"/>
<reference evidence="1 2" key="3">
    <citation type="journal article" date="2004" name="Bioinformatics">
        <title>PHIRE, a deterministic approach to reveal regulatory elements in bacteriophage genomes.</title>
        <authorList>
            <person name="Lavigne R."/>
            <person name="Sun W.D."/>
            <person name="Volckaert G."/>
        </authorList>
    </citation>
    <scope>NUCLEOTIDE SEQUENCE [LARGE SCALE GENOMIC DNA]</scope>
</reference>
<evidence type="ECO:0000313" key="2">
    <source>
        <dbReference type="Proteomes" id="UP000001239"/>
    </source>
</evidence>
<protein>
    <submittedName>
        <fullName evidence="1">Uncharacterized protein</fullName>
    </submittedName>
</protein>
<keyword evidence="2" id="KW-1185">Reference proteome</keyword>
<proteinExistence type="predicted"/>
<dbReference type="GeneID" id="5176651"/>
<dbReference type="Proteomes" id="UP000001239">
    <property type="component" value="Segment"/>
</dbReference>
<accession>Q2Z153</accession>
<evidence type="ECO:0000313" key="1">
    <source>
        <dbReference type="EMBL" id="CAG27122.1"/>
    </source>
</evidence>
<sequence>MARFCVGTMDSKLGWETQSPDTAISRHVTYWFTSRENQGKLIGGVPSFYMIFKDFAQYPDQMVEQVQDKFKAYLEELFDEVMVGVSRQNVTGSVNNYRLILTARVVVDNMKYDLAQTILITGELYKVLDLERLKR</sequence>
<dbReference type="EMBL" id="AJ697969">
    <property type="protein sequence ID" value="CAG27122.1"/>
    <property type="molecule type" value="Genomic_DNA"/>
</dbReference>